<evidence type="ECO:0000259" key="2">
    <source>
        <dbReference type="Pfam" id="PF18962"/>
    </source>
</evidence>
<keyword evidence="4" id="KW-1185">Reference proteome</keyword>
<name>A0A1M5G0R4_9BACT</name>
<dbReference type="OrthoDB" id="1079888at2"/>
<dbReference type="EMBL" id="FQUM01000016">
    <property type="protein sequence ID" value="SHF97313.1"/>
    <property type="molecule type" value="Genomic_DNA"/>
</dbReference>
<dbReference type="AlphaFoldDB" id="A0A1M5G0R4"/>
<reference evidence="3 4" key="1">
    <citation type="submission" date="2016-11" db="EMBL/GenBank/DDBJ databases">
        <authorList>
            <person name="Jaros S."/>
            <person name="Januszkiewicz K."/>
            <person name="Wedrychowicz H."/>
        </authorList>
    </citation>
    <scope>NUCLEOTIDE SEQUENCE [LARGE SCALE GENOMIC DNA]</scope>
    <source>
        <strain evidence="3 4">DSM 26910</strain>
    </source>
</reference>
<dbReference type="Proteomes" id="UP000184164">
    <property type="component" value="Unassembled WGS sequence"/>
</dbReference>
<gene>
    <name evidence="3" type="ORF">SAMN05444274_1166</name>
</gene>
<evidence type="ECO:0000256" key="1">
    <source>
        <dbReference type="SAM" id="SignalP"/>
    </source>
</evidence>
<dbReference type="Pfam" id="PF18962">
    <property type="entry name" value="Por_Secre_tail"/>
    <property type="match status" value="1"/>
</dbReference>
<dbReference type="NCBIfam" id="TIGR04183">
    <property type="entry name" value="Por_Secre_tail"/>
    <property type="match status" value="1"/>
</dbReference>
<proteinExistence type="predicted"/>
<dbReference type="STRING" id="1484053.SAMN05444274_1166"/>
<keyword evidence="1" id="KW-0732">Signal</keyword>
<feature type="chain" id="PRO_5012567473" evidence="1">
    <location>
        <begin position="27"/>
        <end position="438"/>
    </location>
</feature>
<dbReference type="RefSeq" id="WP_073003486.1">
    <property type="nucleotide sequence ID" value="NZ_FQUM01000016.1"/>
</dbReference>
<dbReference type="InterPro" id="IPR026444">
    <property type="entry name" value="Secre_tail"/>
</dbReference>
<accession>A0A1M5G0R4</accession>
<evidence type="ECO:0000313" key="4">
    <source>
        <dbReference type="Proteomes" id="UP000184164"/>
    </source>
</evidence>
<feature type="domain" description="Secretion system C-terminal sorting" evidence="2">
    <location>
        <begin position="371"/>
        <end position="436"/>
    </location>
</feature>
<protein>
    <submittedName>
        <fullName evidence="3">Por secretion system C-terminal sorting domain-containing protein</fullName>
    </submittedName>
</protein>
<sequence>MTTTTNITKSALLLLLTLAATFVTKAQTTVYSTNWNDSFDGWTVINDKEDSKTWDHRGSTDGLQVDNELNARSEEWIVSPEFDFSDGSAYSLTFDRAQADNPTPAGILDVYFAEDWTGDVSTATWQLIGEDITNGLPVGWDGGAGYREYTKQISSSSASVRIAFKYHSETGFDEVDNNKNRIRIRNFAVTTSASVDKWELPYVAAWASDLEDWTVEDRGTIGRVWKWNRSSTVSITDSKKENNGWLISPAISCASSSPKVISFNAGWNNAQSSNISLYYSVDYDGDFESATWVQVDENIIPEAHEFGLGVSSMYSYSKTIELEAAVAHFAIQYAPFGEAGDSQNEIRVNNFTVEEGTTTGIDQHKSATLNIYPNPVKDVLNITTVGHCKIDIYNLTGQLVKKTAGEPMQIDVSALTNGQYIITVTQGNEVTTSKFVKQ</sequence>
<feature type="signal peptide" evidence="1">
    <location>
        <begin position="1"/>
        <end position="26"/>
    </location>
</feature>
<organism evidence="3 4">
    <name type="scientific">Mariniphaga anaerophila</name>
    <dbReference type="NCBI Taxonomy" id="1484053"/>
    <lineage>
        <taxon>Bacteria</taxon>
        <taxon>Pseudomonadati</taxon>
        <taxon>Bacteroidota</taxon>
        <taxon>Bacteroidia</taxon>
        <taxon>Marinilabiliales</taxon>
        <taxon>Prolixibacteraceae</taxon>
        <taxon>Mariniphaga</taxon>
    </lineage>
</organism>
<dbReference type="Gene3D" id="2.60.120.200">
    <property type="match status" value="2"/>
</dbReference>
<evidence type="ECO:0000313" key="3">
    <source>
        <dbReference type="EMBL" id="SHF97313.1"/>
    </source>
</evidence>